<proteinExistence type="predicted"/>
<organism evidence="1 2">
    <name type="scientific">Knipowitschia caucasica</name>
    <name type="common">Caucasian dwarf goby</name>
    <name type="synonym">Pomatoschistus caucasicus</name>
    <dbReference type="NCBI Taxonomy" id="637954"/>
    <lineage>
        <taxon>Eukaryota</taxon>
        <taxon>Metazoa</taxon>
        <taxon>Chordata</taxon>
        <taxon>Craniata</taxon>
        <taxon>Vertebrata</taxon>
        <taxon>Euteleostomi</taxon>
        <taxon>Actinopterygii</taxon>
        <taxon>Neopterygii</taxon>
        <taxon>Teleostei</taxon>
        <taxon>Neoteleostei</taxon>
        <taxon>Acanthomorphata</taxon>
        <taxon>Gobiaria</taxon>
        <taxon>Gobiiformes</taxon>
        <taxon>Gobioidei</taxon>
        <taxon>Gobiidae</taxon>
        <taxon>Gobiinae</taxon>
        <taxon>Knipowitschia</taxon>
    </lineage>
</organism>
<keyword evidence="2" id="KW-1185">Reference proteome</keyword>
<gene>
    <name evidence="1" type="ORF">KC01_LOCUS7850</name>
</gene>
<accession>A0AAV2JL68</accession>
<reference evidence="1 2" key="1">
    <citation type="submission" date="2024-04" db="EMBL/GenBank/DDBJ databases">
        <authorList>
            <person name="Waldvogel A.-M."/>
            <person name="Schoenle A."/>
        </authorList>
    </citation>
    <scope>NUCLEOTIDE SEQUENCE [LARGE SCALE GENOMIC DNA]</scope>
</reference>
<dbReference type="AlphaFoldDB" id="A0AAV2JL68"/>
<name>A0AAV2JL68_KNICA</name>
<evidence type="ECO:0000313" key="1">
    <source>
        <dbReference type="EMBL" id="CAL1576417.1"/>
    </source>
</evidence>
<dbReference type="EMBL" id="OZ035834">
    <property type="protein sequence ID" value="CAL1576417.1"/>
    <property type="molecule type" value="Genomic_DNA"/>
</dbReference>
<evidence type="ECO:0000313" key="2">
    <source>
        <dbReference type="Proteomes" id="UP001497482"/>
    </source>
</evidence>
<dbReference type="Proteomes" id="UP001497482">
    <property type="component" value="Chromosome 12"/>
</dbReference>
<protein>
    <submittedName>
        <fullName evidence="1">Uncharacterized protein</fullName>
    </submittedName>
</protein>
<sequence length="173" mass="20377">MEIHLLYRCNIDHAYYQHRLCKKSQKLPVLCGLDFLVLTRPLVIKEMAPAINRRRIAAALLLSRRRQRRITRSWWVHPLNQRRASHGAFYHLVAELQLFPDRYHSYFRMSVAKMEELLSIVGPEIQMCDTNYRDSIDAKQRLAVTIRFLATRCASRVVCADSVANWPLPIRFN</sequence>